<comment type="caution">
    <text evidence="1">The sequence shown here is derived from an EMBL/GenBank/DDBJ whole genome shotgun (WGS) entry which is preliminary data.</text>
</comment>
<gene>
    <name evidence="1" type="ORF">EYF80_045732</name>
</gene>
<proteinExistence type="predicted"/>
<evidence type="ECO:0000313" key="1">
    <source>
        <dbReference type="EMBL" id="TNN44075.1"/>
    </source>
</evidence>
<organism evidence="1 2">
    <name type="scientific">Liparis tanakae</name>
    <name type="common">Tanaka's snailfish</name>
    <dbReference type="NCBI Taxonomy" id="230148"/>
    <lineage>
        <taxon>Eukaryota</taxon>
        <taxon>Metazoa</taxon>
        <taxon>Chordata</taxon>
        <taxon>Craniata</taxon>
        <taxon>Vertebrata</taxon>
        <taxon>Euteleostomi</taxon>
        <taxon>Actinopterygii</taxon>
        <taxon>Neopterygii</taxon>
        <taxon>Teleostei</taxon>
        <taxon>Neoteleostei</taxon>
        <taxon>Acanthomorphata</taxon>
        <taxon>Eupercaria</taxon>
        <taxon>Perciformes</taxon>
        <taxon>Cottioidei</taxon>
        <taxon>Cottales</taxon>
        <taxon>Liparidae</taxon>
        <taxon>Liparis</taxon>
    </lineage>
</organism>
<dbReference type="EMBL" id="SRLO01000925">
    <property type="protein sequence ID" value="TNN44075.1"/>
    <property type="molecule type" value="Genomic_DNA"/>
</dbReference>
<protein>
    <submittedName>
        <fullName evidence="1">Uncharacterized protein</fullName>
    </submittedName>
</protein>
<dbReference type="AlphaFoldDB" id="A0A4Z2FT88"/>
<reference evidence="1 2" key="1">
    <citation type="submission" date="2019-03" db="EMBL/GenBank/DDBJ databases">
        <title>First draft genome of Liparis tanakae, snailfish: a comprehensive survey of snailfish specific genes.</title>
        <authorList>
            <person name="Kim W."/>
            <person name="Song I."/>
            <person name="Jeong J.-H."/>
            <person name="Kim D."/>
            <person name="Kim S."/>
            <person name="Ryu S."/>
            <person name="Song J.Y."/>
            <person name="Lee S.K."/>
        </authorList>
    </citation>
    <scope>NUCLEOTIDE SEQUENCE [LARGE SCALE GENOMIC DNA]</scope>
    <source>
        <tissue evidence="1">Muscle</tissue>
    </source>
</reference>
<dbReference type="Proteomes" id="UP000314294">
    <property type="component" value="Unassembled WGS sequence"/>
</dbReference>
<name>A0A4Z2FT88_9TELE</name>
<keyword evidence="2" id="KW-1185">Reference proteome</keyword>
<accession>A0A4Z2FT88</accession>
<evidence type="ECO:0000313" key="2">
    <source>
        <dbReference type="Proteomes" id="UP000314294"/>
    </source>
</evidence>
<sequence length="73" mass="7879">MSLMVQPAPLISRAPTPNRCSFMRYAGSDGREPVFSQRSSPTLTSFVSVSGITTQMKSRSATLKAKASRAGVW</sequence>